<keyword evidence="1 2" id="KW-0597">Phosphoprotein</keyword>
<feature type="domain" description="Response regulatory" evidence="3">
    <location>
        <begin position="3"/>
        <end position="119"/>
    </location>
</feature>
<dbReference type="STRING" id="1801997.A3J64_02175"/>
<feature type="modified residue" description="4-aspartylphosphate" evidence="2">
    <location>
        <position position="182"/>
    </location>
</feature>
<dbReference type="AlphaFoldDB" id="A0A1G2FHW9"/>
<dbReference type="PANTHER" id="PTHR44591:SF3">
    <property type="entry name" value="RESPONSE REGULATORY DOMAIN-CONTAINING PROTEIN"/>
    <property type="match status" value="1"/>
</dbReference>
<name>A0A1G2FHW9_9BACT</name>
<sequence>MKKILIIEDEESLLEMYRARFEKAGYEVLTAPNGCSGIEIAQKEKPVLILLDLLMPKFDGYEVIKALKKNSQTKKILILIFSNLAQPDEIEKGLKLGANDYVIKTDLTPTELLNKVERILARAKEPKKFIKKRVLIIEDEKEIARLYQERLTKEGFETEIANNGAWGLKLAAHGDFDIILLDMVMPVMDGYEVLKQIKKDLRTQKVPVLVFSNSAQDEEIAKVLEMGARDYFLKSKMTPAQVVEEVKNVLKE</sequence>
<dbReference type="SMART" id="SM00448">
    <property type="entry name" value="REC"/>
    <property type="match status" value="2"/>
</dbReference>
<dbReference type="InterPro" id="IPR001789">
    <property type="entry name" value="Sig_transdc_resp-reg_receiver"/>
</dbReference>
<dbReference type="InterPro" id="IPR050595">
    <property type="entry name" value="Bact_response_regulator"/>
</dbReference>
<feature type="domain" description="Response regulatory" evidence="3">
    <location>
        <begin position="133"/>
        <end position="249"/>
    </location>
</feature>
<dbReference type="InterPro" id="IPR011006">
    <property type="entry name" value="CheY-like_superfamily"/>
</dbReference>
<reference evidence="4 5" key="1">
    <citation type="journal article" date="2016" name="Nat. Commun.">
        <title>Thousands of microbial genomes shed light on interconnected biogeochemical processes in an aquifer system.</title>
        <authorList>
            <person name="Anantharaman K."/>
            <person name="Brown C.T."/>
            <person name="Hug L.A."/>
            <person name="Sharon I."/>
            <person name="Castelle C.J."/>
            <person name="Probst A.J."/>
            <person name="Thomas B.C."/>
            <person name="Singh A."/>
            <person name="Wilkins M.J."/>
            <person name="Karaoz U."/>
            <person name="Brodie E.L."/>
            <person name="Williams K.H."/>
            <person name="Hubbard S.S."/>
            <person name="Banfield J.F."/>
        </authorList>
    </citation>
    <scope>NUCLEOTIDE SEQUENCE [LARGE SCALE GENOMIC DNA]</scope>
</reference>
<accession>A0A1G2FHW9</accession>
<dbReference type="PROSITE" id="PS50110">
    <property type="entry name" value="RESPONSE_REGULATORY"/>
    <property type="match status" value="2"/>
</dbReference>
<dbReference type="SUPFAM" id="SSF52172">
    <property type="entry name" value="CheY-like"/>
    <property type="match status" value="2"/>
</dbReference>
<protein>
    <recommendedName>
        <fullName evidence="3">Response regulatory domain-containing protein</fullName>
    </recommendedName>
</protein>
<evidence type="ECO:0000313" key="4">
    <source>
        <dbReference type="EMBL" id="OGZ37382.1"/>
    </source>
</evidence>
<gene>
    <name evidence="4" type="ORF">A3J64_02175</name>
</gene>
<feature type="modified residue" description="4-aspartylphosphate" evidence="2">
    <location>
        <position position="52"/>
    </location>
</feature>
<dbReference type="CDD" id="cd17574">
    <property type="entry name" value="REC_OmpR"/>
    <property type="match status" value="2"/>
</dbReference>
<evidence type="ECO:0000259" key="3">
    <source>
        <dbReference type="PROSITE" id="PS50110"/>
    </source>
</evidence>
<dbReference type="EMBL" id="MHNB01000009">
    <property type="protein sequence ID" value="OGZ37382.1"/>
    <property type="molecule type" value="Genomic_DNA"/>
</dbReference>
<evidence type="ECO:0000256" key="2">
    <source>
        <dbReference type="PROSITE-ProRule" id="PRU00169"/>
    </source>
</evidence>
<dbReference type="PANTHER" id="PTHR44591">
    <property type="entry name" value="STRESS RESPONSE REGULATOR PROTEIN 1"/>
    <property type="match status" value="1"/>
</dbReference>
<organism evidence="4 5">
    <name type="scientific">Candidatus Portnoybacteria bacterium RIFCSPHIGHO2_12_FULL_38_9</name>
    <dbReference type="NCBI Taxonomy" id="1801997"/>
    <lineage>
        <taxon>Bacteria</taxon>
        <taxon>Candidatus Portnoyibacteriota</taxon>
    </lineage>
</organism>
<dbReference type="GO" id="GO:0000160">
    <property type="term" value="P:phosphorelay signal transduction system"/>
    <property type="evidence" value="ECO:0007669"/>
    <property type="project" value="InterPro"/>
</dbReference>
<evidence type="ECO:0000313" key="5">
    <source>
        <dbReference type="Proteomes" id="UP000177061"/>
    </source>
</evidence>
<dbReference type="Proteomes" id="UP000177061">
    <property type="component" value="Unassembled WGS sequence"/>
</dbReference>
<dbReference type="Gene3D" id="3.40.50.2300">
    <property type="match status" value="2"/>
</dbReference>
<proteinExistence type="predicted"/>
<dbReference type="Pfam" id="PF00072">
    <property type="entry name" value="Response_reg"/>
    <property type="match status" value="2"/>
</dbReference>
<comment type="caution">
    <text evidence="4">The sequence shown here is derived from an EMBL/GenBank/DDBJ whole genome shotgun (WGS) entry which is preliminary data.</text>
</comment>
<evidence type="ECO:0000256" key="1">
    <source>
        <dbReference type="ARBA" id="ARBA00022553"/>
    </source>
</evidence>